<protein>
    <submittedName>
        <fullName evidence="2">Minor head component F</fullName>
    </submittedName>
</protein>
<dbReference type="InterPro" id="IPR006528">
    <property type="entry name" value="Phage_head_morphogenesis_dom"/>
</dbReference>
<name>A0A8S5SCF4_9CAUD</name>
<reference evidence="2" key="1">
    <citation type="journal article" date="2021" name="Proc. Natl. Acad. Sci. U.S.A.">
        <title>A Catalog of Tens of Thousands of Viruses from Human Metagenomes Reveals Hidden Associations with Chronic Diseases.</title>
        <authorList>
            <person name="Tisza M.J."/>
            <person name="Buck C.B."/>
        </authorList>
    </citation>
    <scope>NUCLEOTIDE SEQUENCE</scope>
    <source>
        <strain evidence="2">CtzWr28</strain>
    </source>
</reference>
<proteinExistence type="predicted"/>
<sequence>MMAKKQKTKKIKLTNSQKKIIAKKQLKMRNRLILRQFGRLRTVFKQLRGEINPDEQLFISELAWETFSTQLYNQLKKGMLETVNETSSFLVTHRNVSKELIPAVKNDTLKKFSEKVMAQKVTNVTQTTKNTINKIIVDGQAGGKNIKDIAREITQKVKGMEKKRAMVIARTETATTSTTTYYNGLVKAGLEKTWWHVGGGKTDRPSHLACDKETIGAEETFSCGLKYPHDPEAPAGEIINCHCELV</sequence>
<organism evidence="2">
    <name type="scientific">Siphoviridae sp. ctzWr28</name>
    <dbReference type="NCBI Taxonomy" id="2827980"/>
    <lineage>
        <taxon>Viruses</taxon>
        <taxon>Duplodnaviria</taxon>
        <taxon>Heunggongvirae</taxon>
        <taxon>Uroviricota</taxon>
        <taxon>Caudoviricetes</taxon>
    </lineage>
</organism>
<evidence type="ECO:0000313" key="2">
    <source>
        <dbReference type="EMBL" id="DAF48630.1"/>
    </source>
</evidence>
<dbReference type="Pfam" id="PF04233">
    <property type="entry name" value="Phage_Mu_F"/>
    <property type="match status" value="1"/>
</dbReference>
<accession>A0A8S5SCF4</accession>
<evidence type="ECO:0000259" key="1">
    <source>
        <dbReference type="Pfam" id="PF04233"/>
    </source>
</evidence>
<feature type="domain" description="Phage head morphogenesis" evidence="1">
    <location>
        <begin position="131"/>
        <end position="245"/>
    </location>
</feature>
<dbReference type="EMBL" id="BK032571">
    <property type="protein sequence ID" value="DAF48630.1"/>
    <property type="molecule type" value="Genomic_DNA"/>
</dbReference>